<feature type="domain" description="Phospholipase/carboxylesterase/thioesterase" evidence="2">
    <location>
        <begin position="222"/>
        <end position="316"/>
    </location>
</feature>
<dbReference type="Pfam" id="PF02230">
    <property type="entry name" value="Abhydrolase_2"/>
    <property type="match status" value="1"/>
</dbReference>
<dbReference type="PANTHER" id="PTHR12277">
    <property type="entry name" value="ALPHA/BETA HYDROLASE DOMAIN-CONTAINING PROTEIN"/>
    <property type="match status" value="1"/>
</dbReference>
<dbReference type="InterPro" id="IPR003140">
    <property type="entry name" value="PLipase/COase/thioEstase"/>
</dbReference>
<dbReference type="SUPFAM" id="SSF53474">
    <property type="entry name" value="alpha/beta-Hydrolases"/>
    <property type="match status" value="1"/>
</dbReference>
<feature type="compositionally biased region" description="Basic residues" evidence="1">
    <location>
        <begin position="115"/>
        <end position="131"/>
    </location>
</feature>
<reference evidence="3" key="1">
    <citation type="submission" date="2022-08" db="EMBL/GenBank/DDBJ databases">
        <title>Novel sulfate-reducing endosymbionts in the free-living metamonad Anaeramoeba.</title>
        <authorList>
            <person name="Jerlstrom-Hultqvist J."/>
            <person name="Cepicka I."/>
            <person name="Gallot-Lavallee L."/>
            <person name="Salas-Leiva D."/>
            <person name="Curtis B.A."/>
            <person name="Zahonova K."/>
            <person name="Pipaliya S."/>
            <person name="Dacks J."/>
            <person name="Roger A.J."/>
        </authorList>
    </citation>
    <scope>NUCLEOTIDE SEQUENCE</scope>
    <source>
        <strain evidence="3">Schooner1</strain>
    </source>
</reference>
<feature type="region of interest" description="Disordered" evidence="1">
    <location>
        <begin position="86"/>
        <end position="131"/>
    </location>
</feature>
<evidence type="ECO:0000313" key="3">
    <source>
        <dbReference type="EMBL" id="KAJ6227164.1"/>
    </source>
</evidence>
<gene>
    <name evidence="3" type="ORF">M0813_10069</name>
</gene>
<dbReference type="Gene3D" id="3.40.50.1820">
    <property type="entry name" value="alpha/beta hydrolase"/>
    <property type="match status" value="1"/>
</dbReference>
<sequence>MGQKLVSEIIFQPPKGVDMVCINNTHYTTTSNNRKIPLLLFEYNSSIIYQPNLDHQLSQYNDQNKTGIEKEIYTNLGIEIKTDIKKERKARTTKNESETEILLTNKNDEVSKENGKKKKKKKKKKKEIKQQKKMIRKRRTKNLNKIAFPLMRESDQCLTILYSHANAESIFQLPFLAFNSVSQLKLNFCLYEYCGYPFTEGKCSEKNCYRSGQAALKWLNEEKNIPNSKIILMGHSLGAAVATDLALKNPDVYGLILLSPFLSCCKVPNIKFSLRSIDMFENWKKAPHVQVKTLLIHGEKDEIVKIKHGKKLFKLFPNTVEPLWIKYAGHNDIEYRFGWELYPKLELFIYQDLLNHHNQVKSILESFKSLSKENDHGFSNC</sequence>
<dbReference type="InterPro" id="IPR029058">
    <property type="entry name" value="AB_hydrolase_fold"/>
</dbReference>
<proteinExistence type="predicted"/>
<evidence type="ECO:0000313" key="4">
    <source>
        <dbReference type="Proteomes" id="UP001150062"/>
    </source>
</evidence>
<accession>A0ABQ8X4U4</accession>
<keyword evidence="4" id="KW-1185">Reference proteome</keyword>
<comment type="caution">
    <text evidence="3">The sequence shown here is derived from an EMBL/GenBank/DDBJ whole genome shotgun (WGS) entry which is preliminary data.</text>
</comment>
<protein>
    <recommendedName>
        <fullName evidence="2">Phospholipase/carboxylesterase/thioesterase domain-containing protein</fullName>
    </recommendedName>
</protein>
<organism evidence="3 4">
    <name type="scientific">Anaeramoeba flamelloides</name>
    <dbReference type="NCBI Taxonomy" id="1746091"/>
    <lineage>
        <taxon>Eukaryota</taxon>
        <taxon>Metamonada</taxon>
        <taxon>Anaeramoebidae</taxon>
        <taxon>Anaeramoeba</taxon>
    </lineage>
</organism>
<dbReference type="PANTHER" id="PTHR12277:SF81">
    <property type="entry name" value="PROTEIN ABHD13"/>
    <property type="match status" value="1"/>
</dbReference>
<evidence type="ECO:0000256" key="1">
    <source>
        <dbReference type="SAM" id="MobiDB-lite"/>
    </source>
</evidence>
<dbReference type="EMBL" id="JAOAOG010000337">
    <property type="protein sequence ID" value="KAJ6227164.1"/>
    <property type="molecule type" value="Genomic_DNA"/>
</dbReference>
<evidence type="ECO:0000259" key="2">
    <source>
        <dbReference type="Pfam" id="PF02230"/>
    </source>
</evidence>
<name>A0ABQ8X4U4_9EUKA</name>
<dbReference type="Proteomes" id="UP001150062">
    <property type="component" value="Unassembled WGS sequence"/>
</dbReference>